<feature type="binding site" evidence="5">
    <location>
        <position position="92"/>
    </location>
    <ligand>
        <name>AMP</name>
        <dbReference type="ChEBI" id="CHEBI:456215"/>
    </ligand>
</feature>
<comment type="caution">
    <text evidence="5">Lacks conserved residue(s) required for the propagation of feature annotation.</text>
</comment>
<feature type="region of interest" description="NMP" evidence="5">
    <location>
        <begin position="30"/>
        <end position="59"/>
    </location>
</feature>
<keyword evidence="1 5" id="KW-0808">Transferase</keyword>
<dbReference type="NCBIfam" id="NF011104">
    <property type="entry name" value="PRK14531.1"/>
    <property type="match status" value="1"/>
</dbReference>
<feature type="binding site" evidence="5">
    <location>
        <position position="168"/>
    </location>
    <ligand>
        <name>ATP</name>
        <dbReference type="ChEBI" id="CHEBI:30616"/>
    </ligand>
</feature>
<dbReference type="NCBIfam" id="NF011105">
    <property type="entry name" value="PRK14532.1"/>
    <property type="match status" value="1"/>
</dbReference>
<dbReference type="GO" id="GO:0005524">
    <property type="term" value="F:ATP binding"/>
    <property type="evidence" value="ECO:0007669"/>
    <property type="project" value="UniProtKB-UniRule"/>
</dbReference>
<comment type="similarity">
    <text evidence="5 6">Belongs to the adenylate kinase family.</text>
</comment>
<dbReference type="InterPro" id="IPR000850">
    <property type="entry name" value="Adenylat/UMP-CMP_kin"/>
</dbReference>
<comment type="subcellular location">
    <subcellularLocation>
        <location evidence="5 7">Cytoplasm</location>
    </subcellularLocation>
</comment>
<name>A0A2W1JHL6_9CYAN</name>
<dbReference type="GO" id="GO:0044209">
    <property type="term" value="P:AMP salvage"/>
    <property type="evidence" value="ECO:0007669"/>
    <property type="project" value="UniProtKB-UniRule"/>
</dbReference>
<evidence type="ECO:0000256" key="2">
    <source>
        <dbReference type="ARBA" id="ARBA00022727"/>
    </source>
</evidence>
<evidence type="ECO:0000256" key="6">
    <source>
        <dbReference type="RuleBase" id="RU003330"/>
    </source>
</evidence>
<dbReference type="PANTHER" id="PTHR23359">
    <property type="entry name" value="NUCLEOTIDE KINASE"/>
    <property type="match status" value="1"/>
</dbReference>
<dbReference type="NCBIfam" id="NF001381">
    <property type="entry name" value="PRK00279.1-3"/>
    <property type="match status" value="1"/>
</dbReference>
<feature type="binding site" evidence="5">
    <location>
        <begin position="57"/>
        <end position="59"/>
    </location>
    <ligand>
        <name>AMP</name>
        <dbReference type="ChEBI" id="CHEBI:456215"/>
    </ligand>
</feature>
<evidence type="ECO:0000313" key="8">
    <source>
        <dbReference type="EMBL" id="PZD72836.1"/>
    </source>
</evidence>
<keyword evidence="5" id="KW-0963">Cytoplasm</keyword>
<comment type="function">
    <text evidence="5">Catalyzes the reversible transfer of the terminal phosphate group between ATP and AMP. Plays an important role in cellular energy homeostasis and in adenine nucleotide metabolism.</text>
</comment>
<comment type="subunit">
    <text evidence="5 7">Monomer.</text>
</comment>
<proteinExistence type="inferred from homology"/>
<dbReference type="Gene3D" id="3.40.50.300">
    <property type="entry name" value="P-loop containing nucleotide triphosphate hydrolases"/>
    <property type="match status" value="1"/>
</dbReference>
<keyword evidence="9" id="KW-1185">Reference proteome</keyword>
<organism evidence="8 9">
    <name type="scientific">Acaryochloris thomasi RCC1774</name>
    <dbReference type="NCBI Taxonomy" id="1764569"/>
    <lineage>
        <taxon>Bacteria</taxon>
        <taxon>Bacillati</taxon>
        <taxon>Cyanobacteriota</taxon>
        <taxon>Cyanophyceae</taxon>
        <taxon>Acaryochloridales</taxon>
        <taxon>Acaryochloridaceae</taxon>
        <taxon>Acaryochloris</taxon>
        <taxon>Acaryochloris thomasi</taxon>
    </lineage>
</organism>
<gene>
    <name evidence="8" type="primary">adk_2</name>
    <name evidence="5" type="synonym">adk</name>
    <name evidence="8" type="ORF">C1752_03171</name>
</gene>
<dbReference type="EMBL" id="PQWO01000008">
    <property type="protein sequence ID" value="PZD72836.1"/>
    <property type="molecule type" value="Genomic_DNA"/>
</dbReference>
<dbReference type="HAMAP" id="MF_00235">
    <property type="entry name" value="Adenylate_kinase_Adk"/>
    <property type="match status" value="1"/>
</dbReference>
<feature type="binding site" evidence="5">
    <location>
        <begin position="10"/>
        <end position="15"/>
    </location>
    <ligand>
        <name>ATP</name>
        <dbReference type="ChEBI" id="CHEBI:30616"/>
    </ligand>
</feature>
<feature type="binding site" evidence="5">
    <location>
        <position position="140"/>
    </location>
    <ligand>
        <name>AMP</name>
        <dbReference type="ChEBI" id="CHEBI:456215"/>
    </ligand>
</feature>
<reference evidence="8 9" key="1">
    <citation type="journal article" date="2018" name="Sci. Rep.">
        <title>A novel species of the marine cyanobacterium Acaryochloris with a unique pigment content and lifestyle.</title>
        <authorList>
            <person name="Partensky F."/>
            <person name="Six C."/>
            <person name="Ratin M."/>
            <person name="Garczarek L."/>
            <person name="Vaulot D."/>
            <person name="Probert I."/>
            <person name="Calteau A."/>
            <person name="Gourvil P."/>
            <person name="Marie D."/>
            <person name="Grebert T."/>
            <person name="Bouchier C."/>
            <person name="Le Panse S."/>
            <person name="Gachenot M."/>
            <person name="Rodriguez F."/>
            <person name="Garrido J.L."/>
        </authorList>
    </citation>
    <scope>NUCLEOTIDE SEQUENCE [LARGE SCALE GENOMIC DNA]</scope>
    <source>
        <strain evidence="8 9">RCC1774</strain>
    </source>
</reference>
<dbReference type="OrthoDB" id="9805030at2"/>
<dbReference type="Proteomes" id="UP000248857">
    <property type="component" value="Unassembled WGS sequence"/>
</dbReference>
<feature type="binding site" evidence="5">
    <location>
        <position position="36"/>
    </location>
    <ligand>
        <name>AMP</name>
        <dbReference type="ChEBI" id="CHEBI:456215"/>
    </ligand>
</feature>
<sequence length="187" mass="20457">MRLIILGPPGSGKGTQAEKLASQANIPHISTGELLRIAISQGTSLGKQARTFVESGDLVPDSLVIALMRERLGQQDAQQGWILDGFPCNLTQAHALDSLLQIMGQPYGTVIHLDVEADKLTQRMLQRGRQDDQANIIQQRLAVYQQQTAPLIDFYQRRRCLTHIDGSPTAEIVNSAIQKALKVPVAA</sequence>
<dbReference type="EC" id="2.7.4.3" evidence="5 7"/>
<dbReference type="CDD" id="cd01428">
    <property type="entry name" value="ADK"/>
    <property type="match status" value="1"/>
</dbReference>
<evidence type="ECO:0000256" key="4">
    <source>
        <dbReference type="ARBA" id="ARBA00022777"/>
    </source>
</evidence>
<keyword evidence="5 7" id="KW-0067">ATP-binding</keyword>
<dbReference type="GO" id="GO:0004017">
    <property type="term" value="F:AMP kinase activity"/>
    <property type="evidence" value="ECO:0007669"/>
    <property type="project" value="UniProtKB-UniRule"/>
</dbReference>
<comment type="pathway">
    <text evidence="5">Purine metabolism; AMP biosynthesis via salvage pathway; AMP from ADP: step 1/1.</text>
</comment>
<evidence type="ECO:0000256" key="3">
    <source>
        <dbReference type="ARBA" id="ARBA00022741"/>
    </source>
</evidence>
<dbReference type="InterPro" id="IPR027417">
    <property type="entry name" value="P-loop_NTPase"/>
</dbReference>
<evidence type="ECO:0000256" key="1">
    <source>
        <dbReference type="ARBA" id="ARBA00022679"/>
    </source>
</evidence>
<feature type="binding site" evidence="5">
    <location>
        <position position="31"/>
    </location>
    <ligand>
        <name>AMP</name>
        <dbReference type="ChEBI" id="CHEBI:456215"/>
    </ligand>
</feature>
<dbReference type="RefSeq" id="WP_110986626.1">
    <property type="nucleotide sequence ID" value="NZ_CAWNWM010000008.1"/>
</dbReference>
<protein>
    <recommendedName>
        <fullName evidence="5 7">Adenylate kinase</fullName>
        <shortName evidence="5">AK</shortName>
        <ecNumber evidence="5 7">2.7.4.3</ecNumber>
    </recommendedName>
    <alternativeName>
        <fullName evidence="5">ATP-AMP transphosphorylase</fullName>
    </alternativeName>
    <alternativeName>
        <fullName evidence="5">ATP:AMP phosphotransferase</fullName>
    </alternativeName>
    <alternativeName>
        <fullName evidence="5">Adenylate monophosphate kinase</fullName>
    </alternativeName>
</protein>
<dbReference type="Pfam" id="PF00406">
    <property type="entry name" value="ADK"/>
    <property type="match status" value="1"/>
</dbReference>
<feature type="binding site" evidence="5">
    <location>
        <position position="129"/>
    </location>
    <ligand>
        <name>AMP</name>
        <dbReference type="ChEBI" id="CHEBI:456215"/>
    </ligand>
</feature>
<dbReference type="NCBIfam" id="NF011100">
    <property type="entry name" value="PRK14527.1"/>
    <property type="match status" value="1"/>
</dbReference>
<comment type="domain">
    <text evidence="5">Consists of three domains, a large central CORE domain and two small peripheral domains, NMPbind and LID, which undergo movements during catalysis. The LID domain closes over the site of phosphoryl transfer upon ATP binding. Assembling and dissambling the active center during each catalytic cycle provides an effective means to prevent ATP hydrolysis.</text>
</comment>
<evidence type="ECO:0000313" key="9">
    <source>
        <dbReference type="Proteomes" id="UP000248857"/>
    </source>
</evidence>
<accession>A0A2W1JHL6</accession>
<keyword evidence="3 5" id="KW-0547">Nucleotide-binding</keyword>
<dbReference type="AlphaFoldDB" id="A0A2W1JHL6"/>
<dbReference type="UniPathway" id="UPA00588">
    <property type="reaction ID" value="UER00649"/>
</dbReference>
<evidence type="ECO:0000256" key="5">
    <source>
        <dbReference type="HAMAP-Rule" id="MF_00235"/>
    </source>
</evidence>
<feature type="binding site" evidence="5">
    <location>
        <position position="127"/>
    </location>
    <ligand>
        <name>ATP</name>
        <dbReference type="ChEBI" id="CHEBI:30616"/>
    </ligand>
</feature>
<keyword evidence="2 5" id="KW-0545">Nucleotide biosynthesis</keyword>
<dbReference type="SUPFAM" id="SSF52540">
    <property type="entry name" value="P-loop containing nucleoside triphosphate hydrolases"/>
    <property type="match status" value="1"/>
</dbReference>
<dbReference type="PRINTS" id="PR00094">
    <property type="entry name" value="ADENYLTKNASE"/>
</dbReference>
<comment type="caution">
    <text evidence="8">The sequence shown here is derived from an EMBL/GenBank/DDBJ whole genome shotgun (WGS) entry which is preliminary data.</text>
</comment>
<evidence type="ECO:0000256" key="7">
    <source>
        <dbReference type="RuleBase" id="RU003331"/>
    </source>
</evidence>
<dbReference type="GO" id="GO:0005737">
    <property type="term" value="C:cytoplasm"/>
    <property type="evidence" value="ECO:0007669"/>
    <property type="project" value="UniProtKB-SubCell"/>
</dbReference>
<keyword evidence="4 5" id="KW-0418">Kinase</keyword>
<comment type="catalytic activity">
    <reaction evidence="5 7">
        <text>AMP + ATP = 2 ADP</text>
        <dbReference type="Rhea" id="RHEA:12973"/>
        <dbReference type="ChEBI" id="CHEBI:30616"/>
        <dbReference type="ChEBI" id="CHEBI:456215"/>
        <dbReference type="ChEBI" id="CHEBI:456216"/>
        <dbReference type="EC" id="2.7.4.3"/>
    </reaction>
</comment>